<sequence>MQTGTGNSDPLLEPGEALDRLAAWKGRVDQLAVSTKSMSDQLAQLRVTAADDTKTVQVTVDAQGALVDIRFGRRIQQIEPDAVARTVMSTIRLARQQIAERAENIISETVGTDSAAGRAIAERVVHRLQDQRTGEDSDG</sequence>
<dbReference type="STRING" id="1246995.AFR_40955"/>
<dbReference type="PATRIC" id="fig|1246995.3.peg.8291"/>
<proteinExistence type="predicted"/>
<dbReference type="Proteomes" id="UP000017746">
    <property type="component" value="Chromosome"/>
</dbReference>
<dbReference type="EMBL" id="CP006272">
    <property type="protein sequence ID" value="AGZ46445.1"/>
    <property type="molecule type" value="Genomic_DNA"/>
</dbReference>
<dbReference type="SUPFAM" id="SSF82607">
    <property type="entry name" value="YbaB-like"/>
    <property type="match status" value="1"/>
</dbReference>
<protein>
    <recommendedName>
        <fullName evidence="3">YbaB/EbfC DNA-binding family protein</fullName>
    </recommendedName>
</protein>
<dbReference type="GO" id="GO:0003677">
    <property type="term" value="F:DNA binding"/>
    <property type="evidence" value="ECO:0007669"/>
    <property type="project" value="InterPro"/>
</dbReference>
<evidence type="ECO:0000313" key="1">
    <source>
        <dbReference type="EMBL" id="AGZ46445.1"/>
    </source>
</evidence>
<organism evidence="1 2">
    <name type="scientific">Actinoplanes friuliensis DSM 7358</name>
    <dbReference type="NCBI Taxonomy" id="1246995"/>
    <lineage>
        <taxon>Bacteria</taxon>
        <taxon>Bacillati</taxon>
        <taxon>Actinomycetota</taxon>
        <taxon>Actinomycetes</taxon>
        <taxon>Micromonosporales</taxon>
        <taxon>Micromonosporaceae</taxon>
        <taxon>Actinoplanes</taxon>
    </lineage>
</organism>
<dbReference type="AlphaFoldDB" id="U5WEH5"/>
<name>U5WEH5_9ACTN</name>
<keyword evidence="2" id="KW-1185">Reference proteome</keyword>
<dbReference type="KEGG" id="afs:AFR_40955"/>
<dbReference type="RefSeq" id="WP_023562777.1">
    <property type="nucleotide sequence ID" value="NC_022657.1"/>
</dbReference>
<reference evidence="1 2" key="1">
    <citation type="journal article" date="2014" name="J. Biotechnol.">
        <title>Complete genome sequence of the actinobacterium Actinoplanes friuliensis HAG 010964, producer of the lipopeptide antibiotic friulimycin.</title>
        <authorList>
            <person name="Ruckert C."/>
            <person name="Szczepanowski R."/>
            <person name="Albersmeier A."/>
            <person name="Goesmann A."/>
            <person name="Fischer N."/>
            <person name="Steinkamper A."/>
            <person name="Puhler A."/>
            <person name="Biener R."/>
            <person name="Schwartz D."/>
            <person name="Kalinowski J."/>
        </authorList>
    </citation>
    <scope>NUCLEOTIDE SEQUENCE [LARGE SCALE GENOMIC DNA]</scope>
    <source>
        <strain evidence="1 2">DSM 7358</strain>
    </source>
</reference>
<evidence type="ECO:0000313" key="2">
    <source>
        <dbReference type="Proteomes" id="UP000017746"/>
    </source>
</evidence>
<dbReference type="InterPro" id="IPR004401">
    <property type="entry name" value="YbaB/EbfC"/>
</dbReference>
<dbReference type="OrthoDB" id="3695809at2"/>
<accession>U5WEH5</accession>
<dbReference type="HOGENOM" id="CLU_149293_0_0_11"/>
<dbReference type="eggNOG" id="COG0718">
    <property type="taxonomic scope" value="Bacteria"/>
</dbReference>
<dbReference type="Pfam" id="PF02575">
    <property type="entry name" value="YbaB_DNA_bd"/>
    <property type="match status" value="1"/>
</dbReference>
<dbReference type="Gene3D" id="3.30.1310.10">
    <property type="entry name" value="Nucleoid-associated protein YbaB-like domain"/>
    <property type="match status" value="1"/>
</dbReference>
<evidence type="ECO:0008006" key="3">
    <source>
        <dbReference type="Google" id="ProtNLM"/>
    </source>
</evidence>
<dbReference type="InterPro" id="IPR036894">
    <property type="entry name" value="YbaB-like_sf"/>
</dbReference>
<gene>
    <name evidence="1" type="ORF">AFR_40955</name>
</gene>